<evidence type="ECO:0000313" key="2">
    <source>
        <dbReference type="EMBL" id="CAA6800180.1"/>
    </source>
</evidence>
<dbReference type="InterPro" id="IPR025235">
    <property type="entry name" value="DUF4178"/>
</dbReference>
<sequence>MYSSSINCPQCGDAQALTFKHTKLTVCSSCGSTLFIEDEQVRLAGKQSVLADYPSLIQLNRSFTCHHDSYLPVGHIRYTYKLGYWDEWWVLDNSGEGKWLSVDEGDFVLERPISIQSGIPNLALLALDQEYTILNQEWVVTELDRAKCIGFAGELPEIIEAGETYEYAHLSGLNGELLTLEFPENQAVRSYMGQWLDPYSIKVD</sequence>
<dbReference type="Pfam" id="PF13785">
    <property type="entry name" value="DUF4178"/>
    <property type="match status" value="1"/>
</dbReference>
<proteinExistence type="predicted"/>
<feature type="domain" description="DUF4178" evidence="1">
    <location>
        <begin position="63"/>
        <end position="198"/>
    </location>
</feature>
<gene>
    <name evidence="2" type="ORF">HELGO_WM27920</name>
</gene>
<organism evidence="2">
    <name type="scientific">uncultured Thiotrichaceae bacterium</name>
    <dbReference type="NCBI Taxonomy" id="298394"/>
    <lineage>
        <taxon>Bacteria</taxon>
        <taxon>Pseudomonadati</taxon>
        <taxon>Pseudomonadota</taxon>
        <taxon>Gammaproteobacteria</taxon>
        <taxon>Thiotrichales</taxon>
        <taxon>Thiotrichaceae</taxon>
        <taxon>environmental samples</taxon>
    </lineage>
</organism>
<dbReference type="AlphaFoldDB" id="A0A6S6RY02"/>
<accession>A0A6S6RY02</accession>
<evidence type="ECO:0000259" key="1">
    <source>
        <dbReference type="Pfam" id="PF13785"/>
    </source>
</evidence>
<reference evidence="2" key="1">
    <citation type="submission" date="2020-01" db="EMBL/GenBank/DDBJ databases">
        <authorList>
            <person name="Meier V. D."/>
            <person name="Meier V D."/>
        </authorList>
    </citation>
    <scope>NUCLEOTIDE SEQUENCE</scope>
    <source>
        <strain evidence="2">HLG_WM_MAG_07</strain>
    </source>
</reference>
<protein>
    <recommendedName>
        <fullName evidence="1">DUF4178 domain-containing protein</fullName>
    </recommendedName>
</protein>
<dbReference type="EMBL" id="CACVAY010000002">
    <property type="protein sequence ID" value="CAA6800180.1"/>
    <property type="molecule type" value="Genomic_DNA"/>
</dbReference>
<name>A0A6S6RY02_9GAMM</name>